<proteinExistence type="predicted"/>
<dbReference type="Proteomes" id="UP001610063">
    <property type="component" value="Unassembled WGS sequence"/>
</dbReference>
<keyword evidence="2" id="KW-1185">Reference proteome</keyword>
<accession>A0ABW7NAU1</accession>
<dbReference type="RefSeq" id="WP_395417133.1">
    <property type="nucleotide sequence ID" value="NZ_JBIPKE010000015.1"/>
</dbReference>
<evidence type="ECO:0000313" key="2">
    <source>
        <dbReference type="Proteomes" id="UP001610063"/>
    </source>
</evidence>
<protein>
    <recommendedName>
        <fullName evidence="3">DUF1858 domain-containing protein</fullName>
    </recommendedName>
</protein>
<dbReference type="EMBL" id="JBIPKE010000015">
    <property type="protein sequence ID" value="MFH6983584.1"/>
    <property type="molecule type" value="Genomic_DNA"/>
</dbReference>
<sequence length="75" mass="8609">MTYQSRNILESVSIDLPLSEEFKAFMELWGFENLNVMLSQFDAGQLLKKQGFSCHCLVELYTLLESNGVAFLLKE</sequence>
<evidence type="ECO:0000313" key="1">
    <source>
        <dbReference type="EMBL" id="MFH6983584.1"/>
    </source>
</evidence>
<organism evidence="1 2">
    <name type="scientific">Marinoscillum luteum</name>
    <dbReference type="NCBI Taxonomy" id="861051"/>
    <lineage>
        <taxon>Bacteria</taxon>
        <taxon>Pseudomonadati</taxon>
        <taxon>Bacteroidota</taxon>
        <taxon>Cytophagia</taxon>
        <taxon>Cytophagales</taxon>
        <taxon>Reichenbachiellaceae</taxon>
        <taxon>Marinoscillum</taxon>
    </lineage>
</organism>
<name>A0ABW7NAU1_9BACT</name>
<reference evidence="1 2" key="1">
    <citation type="journal article" date="2013" name="Int. J. Syst. Evol. Microbiol.">
        <title>Marinoscillum luteum sp. nov., isolated from marine sediment.</title>
        <authorList>
            <person name="Cha I.T."/>
            <person name="Park S.J."/>
            <person name="Kim S.J."/>
            <person name="Kim J.G."/>
            <person name="Jung M.Y."/>
            <person name="Shin K.S."/>
            <person name="Kwon K.K."/>
            <person name="Yang S.H."/>
            <person name="Seo Y.S."/>
            <person name="Rhee S.K."/>
        </authorList>
    </citation>
    <scope>NUCLEOTIDE SEQUENCE [LARGE SCALE GENOMIC DNA]</scope>
    <source>
        <strain evidence="1 2">KCTC 23939</strain>
    </source>
</reference>
<comment type="caution">
    <text evidence="1">The sequence shown here is derived from an EMBL/GenBank/DDBJ whole genome shotgun (WGS) entry which is preliminary data.</text>
</comment>
<evidence type="ECO:0008006" key="3">
    <source>
        <dbReference type="Google" id="ProtNLM"/>
    </source>
</evidence>
<gene>
    <name evidence="1" type="ORF">ACHKAR_09050</name>
</gene>